<evidence type="ECO:0000313" key="2">
    <source>
        <dbReference type="EMBL" id="EKM51352.1"/>
    </source>
</evidence>
<gene>
    <name evidence="2" type="ORF">PHACADRAFT_213194</name>
</gene>
<dbReference type="KEGG" id="pco:PHACADRAFT_213194"/>
<dbReference type="HOGENOM" id="CLU_034130_1_0_1"/>
<dbReference type="GeneID" id="18913347"/>
<dbReference type="InParanoid" id="K5WM58"/>
<keyword evidence="3" id="KW-1185">Reference proteome</keyword>
<organism evidence="2 3">
    <name type="scientific">Phanerochaete carnosa (strain HHB-10118-sp)</name>
    <name type="common">White-rot fungus</name>
    <name type="synonym">Peniophora carnosa</name>
    <dbReference type="NCBI Taxonomy" id="650164"/>
    <lineage>
        <taxon>Eukaryota</taxon>
        <taxon>Fungi</taxon>
        <taxon>Dikarya</taxon>
        <taxon>Basidiomycota</taxon>
        <taxon>Agaricomycotina</taxon>
        <taxon>Agaricomycetes</taxon>
        <taxon>Polyporales</taxon>
        <taxon>Phanerochaetaceae</taxon>
        <taxon>Phanerochaete</taxon>
    </lineage>
</organism>
<dbReference type="EMBL" id="JH930477">
    <property type="protein sequence ID" value="EKM51352.1"/>
    <property type="molecule type" value="Genomic_DNA"/>
</dbReference>
<accession>K5WM58</accession>
<evidence type="ECO:0000256" key="1">
    <source>
        <dbReference type="SAM" id="MobiDB-lite"/>
    </source>
</evidence>
<name>K5WM58_PHACS</name>
<dbReference type="PANTHER" id="PTHR30255:SF2">
    <property type="entry name" value="SINGLE-STRANDED-DNA-SPECIFIC EXONUCLEASE RECJ"/>
    <property type="match status" value="1"/>
</dbReference>
<dbReference type="Proteomes" id="UP000008370">
    <property type="component" value="Unassembled WGS sequence"/>
</dbReference>
<dbReference type="RefSeq" id="XP_007400496.1">
    <property type="nucleotide sequence ID" value="XM_007400434.1"/>
</dbReference>
<dbReference type="OrthoDB" id="284473at2759"/>
<dbReference type="STRING" id="650164.K5WM58"/>
<dbReference type="AlphaFoldDB" id="K5WM58"/>
<dbReference type="SUPFAM" id="SSF64182">
    <property type="entry name" value="DHH phosphoesterases"/>
    <property type="match status" value="1"/>
</dbReference>
<reference evidence="2 3" key="1">
    <citation type="journal article" date="2012" name="BMC Genomics">
        <title>Comparative genomics of the white-rot fungi, Phanerochaete carnosa and P. chrysosporium, to elucidate the genetic basis of the distinct wood types they colonize.</title>
        <authorList>
            <person name="Suzuki H."/>
            <person name="MacDonald J."/>
            <person name="Syed K."/>
            <person name="Salamov A."/>
            <person name="Hori C."/>
            <person name="Aerts A."/>
            <person name="Henrissat B."/>
            <person name="Wiebenga A."/>
            <person name="vanKuyk P.A."/>
            <person name="Barry K."/>
            <person name="Lindquist E."/>
            <person name="LaButti K."/>
            <person name="Lapidus A."/>
            <person name="Lucas S."/>
            <person name="Coutinho P."/>
            <person name="Gong Y."/>
            <person name="Samejima M."/>
            <person name="Mahadevan R."/>
            <person name="Abou-Zaid M."/>
            <person name="de Vries R.P."/>
            <person name="Igarashi K."/>
            <person name="Yadav J.S."/>
            <person name="Grigoriev I.V."/>
            <person name="Master E.R."/>
        </authorList>
    </citation>
    <scope>NUCLEOTIDE SEQUENCE [LARGE SCALE GENOMIC DNA]</scope>
    <source>
        <strain evidence="2 3">HHB-10118-sp</strain>
    </source>
</reference>
<dbReference type="InterPro" id="IPR051673">
    <property type="entry name" value="SSDNA_exonuclease_RecJ"/>
</dbReference>
<proteinExistence type="predicted"/>
<feature type="region of interest" description="Disordered" evidence="1">
    <location>
        <begin position="412"/>
        <end position="443"/>
    </location>
</feature>
<feature type="compositionally biased region" description="Polar residues" evidence="1">
    <location>
        <begin position="8"/>
        <end position="25"/>
    </location>
</feature>
<sequence>MTGKRRFSASSQESNGTPPLATQTAEWPASSKAIEDAQYFLKECASKSSCTLLVPDKDADGLSGGLIIYRTLVALGHSEEALRVHFVTQGSNPHREQERQRLEAHGADYAIVVDQGSRPGSALVPGAKTLLVDHHLSDEFPDDTLVLSACKYEPVVTSATLAYLLCRPLHPSVVALCDYLCAMGTLGDLGTSFQFPPPFPQEDMKACFKKYIKKVINEAISLVNAPRRTATFDVESAWKALLASSGPSDIVNPRRSSPAQLALSKRLHEARLEVTAEVARCAHVAPAFSGDGRVALLRIDSAAQVHPLVATRWAGHLRSARLQAVIVANTGYAPGLTHFSCRVARCASGGPGPAAAGAAVDVIALLKDYAARVPGFAEAVGNDFARGHTQASGGIVTTEQFERLWEVMVASAPKDEESGEKSRKRRKKDSVQKNTLEGWVKRA</sequence>
<protein>
    <submittedName>
        <fullName evidence="2">Uncharacterized protein</fullName>
    </submittedName>
</protein>
<feature type="region of interest" description="Disordered" evidence="1">
    <location>
        <begin position="1"/>
        <end position="28"/>
    </location>
</feature>
<dbReference type="PANTHER" id="PTHR30255">
    <property type="entry name" value="SINGLE-STRANDED-DNA-SPECIFIC EXONUCLEASE RECJ"/>
    <property type="match status" value="1"/>
</dbReference>
<evidence type="ECO:0000313" key="3">
    <source>
        <dbReference type="Proteomes" id="UP000008370"/>
    </source>
</evidence>
<dbReference type="InterPro" id="IPR038763">
    <property type="entry name" value="DHH_sf"/>
</dbReference>
<dbReference type="Gene3D" id="3.90.1640.30">
    <property type="match status" value="1"/>
</dbReference>